<evidence type="ECO:0000256" key="3">
    <source>
        <dbReference type="ARBA" id="ARBA00004717"/>
    </source>
</evidence>
<dbReference type="EC" id="4.2.1.3" evidence="14"/>
<dbReference type="GO" id="GO:0003723">
    <property type="term" value="F:RNA binding"/>
    <property type="evidence" value="ECO:0007669"/>
    <property type="project" value="UniProtKB-KW"/>
</dbReference>
<evidence type="ECO:0000313" key="17">
    <source>
        <dbReference type="EMBL" id="ORV65857.1"/>
    </source>
</evidence>
<comment type="pathway">
    <text evidence="3">Carbohydrate metabolism; tricarboxylic acid cycle; isocitrate from oxaloacetate: step 2/2.</text>
</comment>
<comment type="function">
    <text evidence="14">Catalyzes the isomerization of citrate to isocitrate via cis-aconitate.</text>
</comment>
<dbReference type="GO" id="GO:0046872">
    <property type="term" value="F:metal ion binding"/>
    <property type="evidence" value="ECO:0007669"/>
    <property type="project" value="UniProtKB-KW"/>
</dbReference>
<comment type="subunit">
    <text evidence="6">Monomer.</text>
</comment>
<comment type="caution">
    <text evidence="17">The sequence shown here is derived from an EMBL/GenBank/DDBJ whole genome shotgun (WGS) entry which is preliminary data.</text>
</comment>
<dbReference type="InterPro" id="IPR018136">
    <property type="entry name" value="Aconitase_4Fe-4S_BS"/>
</dbReference>
<dbReference type="RefSeq" id="WP_036414832.1">
    <property type="nucleotide sequence ID" value="NZ_LQOX01000119.1"/>
</dbReference>
<dbReference type="GO" id="GO:0047456">
    <property type="term" value="F:2-methylisocitrate dehydratase activity"/>
    <property type="evidence" value="ECO:0007669"/>
    <property type="project" value="UniProtKB-EC"/>
</dbReference>
<dbReference type="Gene3D" id="3.20.19.10">
    <property type="entry name" value="Aconitase, domain 4"/>
    <property type="match status" value="1"/>
</dbReference>
<evidence type="ECO:0000259" key="16">
    <source>
        <dbReference type="Pfam" id="PF00694"/>
    </source>
</evidence>
<dbReference type="NCBIfam" id="NF009520">
    <property type="entry name" value="PRK12881.1"/>
    <property type="match status" value="1"/>
</dbReference>
<dbReference type="Pfam" id="PF00694">
    <property type="entry name" value="Aconitase_C"/>
    <property type="match status" value="1"/>
</dbReference>
<dbReference type="InterPro" id="IPR006249">
    <property type="entry name" value="Aconitase/IRP2"/>
</dbReference>
<evidence type="ECO:0000256" key="8">
    <source>
        <dbReference type="ARBA" id="ARBA00022723"/>
    </source>
</evidence>
<dbReference type="CDD" id="cd01580">
    <property type="entry name" value="AcnA_IRP_Swivel"/>
    <property type="match status" value="1"/>
</dbReference>
<keyword evidence="14" id="KW-0004">4Fe-4S</keyword>
<dbReference type="Proteomes" id="UP000193738">
    <property type="component" value="Unassembled WGS sequence"/>
</dbReference>
<evidence type="ECO:0000256" key="5">
    <source>
        <dbReference type="ARBA" id="ARBA00007185"/>
    </source>
</evidence>
<reference evidence="17 18" key="1">
    <citation type="submission" date="2016-01" db="EMBL/GenBank/DDBJ databases">
        <title>The new phylogeny of the genus Mycobacterium.</title>
        <authorList>
            <person name="Tarcisio F."/>
            <person name="Conor M."/>
            <person name="Antonella G."/>
            <person name="Elisabetta G."/>
            <person name="Giulia F.S."/>
            <person name="Sara T."/>
            <person name="Anna F."/>
            <person name="Clotilde B."/>
            <person name="Roberto B."/>
            <person name="Veronica D.S."/>
            <person name="Fabio R."/>
            <person name="Monica P."/>
            <person name="Olivier J."/>
            <person name="Enrico T."/>
            <person name="Nicola S."/>
        </authorList>
    </citation>
    <scope>NUCLEOTIDE SEQUENCE [LARGE SCALE GENOMIC DNA]</scope>
    <source>
        <strain evidence="17 18">DSM 43505</strain>
    </source>
</reference>
<accession>A0A1X1V9W5</accession>
<dbReference type="GO" id="GO:0003994">
    <property type="term" value="F:aconitate hydratase activity"/>
    <property type="evidence" value="ECO:0007669"/>
    <property type="project" value="UniProtKB-EC"/>
</dbReference>
<comment type="cofactor">
    <cofactor evidence="2">
        <name>[4Fe-4S] cluster</name>
        <dbReference type="ChEBI" id="CHEBI:49883"/>
    </cofactor>
</comment>
<evidence type="ECO:0000256" key="11">
    <source>
        <dbReference type="ARBA" id="ARBA00023014"/>
    </source>
</evidence>
<evidence type="ECO:0000256" key="6">
    <source>
        <dbReference type="ARBA" id="ARBA00011245"/>
    </source>
</evidence>
<dbReference type="STRING" id="1777.AWC07_12415"/>
<keyword evidence="7" id="KW-0816">Tricarboxylic acid cycle</keyword>
<dbReference type="PRINTS" id="PR00415">
    <property type="entry name" value="ACONITASE"/>
</dbReference>
<dbReference type="FunFam" id="3.20.19.10:FF:000001">
    <property type="entry name" value="Aconitate hydratase"/>
    <property type="match status" value="1"/>
</dbReference>
<dbReference type="SUPFAM" id="SSF53732">
    <property type="entry name" value="Aconitase iron-sulfur domain"/>
    <property type="match status" value="1"/>
</dbReference>
<sequence>MTSKESVNSFGARDTLKVGDRSYQIYRLDAVPNTERLPYSLKVLAENLLRNEDGSNITKDHIEAIANWVPEAEPSVEIQYTPARVVMQDFTGVPCIVDLATMREAIADLGGKPDKVNPLAPADLVIDHSVIADLFGRADAFERNVEIEYQRNGERYQFLRWGQGAFRDFKVVPPGTGIVHQVNIEYLASVVMARDGVAYPDTCVGTDSHTTMVNGLGVLGWGVGGIEAEAAMLGQPVSMLIPRVVGFKLTGEIQPGVTATDVVLTVTEMLRKHGVVGKFVEFYGEGVAEVPLANRATLGNMSPEFGSTAAIFPIDEETISYLRFTGRNEEQLALVEAYAKEQGMWHDPKHEPAYSEYIELDLSDVVPSIAGPKRPQDRIVLAQAKSQFRKDIHNYVEEHQPAVHTKLDEVVEETFPASDPGQLSFADDDAAVMQSAAVGAEGRPSNPVTVKSDELGEFVLDHGAVVIAAVTSCTNTSNPEVMLGAALLARNAVEKGLTAKPWVKTTMAPGSQVVSDYYDKAGLWPYLEKLGFYLVGYGCTTCIGNSGPLPDEISKAINDNDLSVAAVLSGNRNFEGRINPDVKMNYLASPPLVVAYALAGTMDFDFESQPLGTDNDGNDVYLKDIWPSQKDVSDTIASAINQEMFTKNYADVFKGDQRWRNLPTPSGNTFEWDQDSTYVRKPPYFEGMSAEPEPVGNITGARVLALLGDSVTTDHISPAGSIKPGTPAAQYLDEHGVERKDYNSFGSRRGNHEVMIRGTFANIRLRNLLLDDVSGGYTRDFTQDPQNGKAPQAFIYDAAQNYAAQNIPLVVLGGKEYGSGSSRDWAAKGTLLLGVRAVIAESFERIHRSNLIGMGVIPLQFPEGESASSMGLDGTEVFDITGIEALNDGKTPKTVHVKASKDAGGDAAVEFDAVVRIDTPGEADYYRNGGILQYVLRNMLKSG</sequence>
<evidence type="ECO:0000256" key="2">
    <source>
        <dbReference type="ARBA" id="ARBA00001966"/>
    </source>
</evidence>
<dbReference type="Gene3D" id="6.10.190.10">
    <property type="match status" value="1"/>
</dbReference>
<dbReference type="InterPro" id="IPR000573">
    <property type="entry name" value="AconitaseA/IPMdHydase_ssu_swvl"/>
</dbReference>
<dbReference type="NCBIfam" id="TIGR01341">
    <property type="entry name" value="aconitase_1"/>
    <property type="match status" value="1"/>
</dbReference>
<evidence type="ECO:0000259" key="15">
    <source>
        <dbReference type="Pfam" id="PF00330"/>
    </source>
</evidence>
<comment type="catalytic activity">
    <reaction evidence="13 14">
        <text>citrate = D-threo-isocitrate</text>
        <dbReference type="Rhea" id="RHEA:10336"/>
        <dbReference type="ChEBI" id="CHEBI:15562"/>
        <dbReference type="ChEBI" id="CHEBI:16947"/>
        <dbReference type="EC" id="4.2.1.3"/>
    </reaction>
</comment>
<dbReference type="GO" id="GO:0051539">
    <property type="term" value="F:4 iron, 4 sulfur cluster binding"/>
    <property type="evidence" value="ECO:0007669"/>
    <property type="project" value="UniProtKB-KW"/>
</dbReference>
<keyword evidence="18" id="KW-1185">Reference proteome</keyword>
<dbReference type="FunFam" id="3.30.499.10:FF:000002">
    <property type="entry name" value="Aconitate hydratase"/>
    <property type="match status" value="1"/>
</dbReference>
<feature type="domain" description="Aconitase/3-isopropylmalate dehydratase large subunit alpha/beta/alpha" evidence="15">
    <location>
        <begin position="74"/>
        <end position="600"/>
    </location>
</feature>
<evidence type="ECO:0000256" key="9">
    <source>
        <dbReference type="ARBA" id="ARBA00022884"/>
    </source>
</evidence>
<evidence type="ECO:0000256" key="14">
    <source>
        <dbReference type="RuleBase" id="RU361275"/>
    </source>
</evidence>
<evidence type="ECO:0000313" key="18">
    <source>
        <dbReference type="Proteomes" id="UP000193738"/>
    </source>
</evidence>
<name>A0A1X1V9W5_MYCGS</name>
<evidence type="ECO:0000256" key="1">
    <source>
        <dbReference type="ARBA" id="ARBA00000118"/>
    </source>
</evidence>
<dbReference type="FunFam" id="3.30.499.10:FF:000009">
    <property type="entry name" value="Aconitate hydratase"/>
    <property type="match status" value="1"/>
</dbReference>
<keyword evidence="8" id="KW-0479">Metal-binding</keyword>
<evidence type="ECO:0000256" key="10">
    <source>
        <dbReference type="ARBA" id="ARBA00023004"/>
    </source>
</evidence>
<dbReference type="Pfam" id="PF00330">
    <property type="entry name" value="Aconitase"/>
    <property type="match status" value="1"/>
</dbReference>
<dbReference type="InterPro" id="IPR015928">
    <property type="entry name" value="Aconitase/3IPM_dehydase_swvl"/>
</dbReference>
<keyword evidence="10 14" id="KW-0408">Iron</keyword>
<feature type="domain" description="Aconitase A/isopropylmalate dehydratase small subunit swivel" evidence="16">
    <location>
        <begin position="729"/>
        <end position="863"/>
    </location>
</feature>
<dbReference type="GO" id="GO:0019679">
    <property type="term" value="P:propionate metabolic process, methylcitrate cycle"/>
    <property type="evidence" value="ECO:0007669"/>
    <property type="project" value="UniProtKB-ARBA"/>
</dbReference>
<evidence type="ECO:0000256" key="13">
    <source>
        <dbReference type="ARBA" id="ARBA00023501"/>
    </source>
</evidence>
<dbReference type="PROSITE" id="PS01244">
    <property type="entry name" value="ACONITASE_2"/>
    <property type="match status" value="1"/>
</dbReference>
<comment type="pathway">
    <text evidence="4">Organic acid metabolism; propanoate degradation.</text>
</comment>
<evidence type="ECO:0000256" key="4">
    <source>
        <dbReference type="ARBA" id="ARBA00005026"/>
    </source>
</evidence>
<dbReference type="InterPro" id="IPR015931">
    <property type="entry name" value="Acnase/IPM_dHydase_lsu_aba_1/3"/>
</dbReference>
<dbReference type="Gene3D" id="3.30.499.10">
    <property type="entry name" value="Aconitase, domain 3"/>
    <property type="match status" value="2"/>
</dbReference>
<dbReference type="InterPro" id="IPR001030">
    <property type="entry name" value="Acoase/IPM_deHydtase_lsu_aba"/>
</dbReference>
<dbReference type="SUPFAM" id="SSF52016">
    <property type="entry name" value="LeuD/IlvD-like"/>
    <property type="match status" value="1"/>
</dbReference>
<protein>
    <recommendedName>
        <fullName evidence="14">Aconitate hydratase</fullName>
        <shortName evidence="14">Aconitase</shortName>
        <ecNumber evidence="14">4.2.1.3</ecNumber>
    </recommendedName>
</protein>
<keyword evidence="9" id="KW-0694">RNA-binding</keyword>
<dbReference type="InterPro" id="IPR044137">
    <property type="entry name" value="AcnA_IRP_Swivel"/>
</dbReference>
<dbReference type="PANTHER" id="PTHR11670">
    <property type="entry name" value="ACONITASE/IRON-RESPONSIVE ELEMENT FAMILY MEMBER"/>
    <property type="match status" value="1"/>
</dbReference>
<evidence type="ECO:0000256" key="12">
    <source>
        <dbReference type="ARBA" id="ARBA00023239"/>
    </source>
</evidence>
<organism evidence="17 18">
    <name type="scientific">Mycobacterium gastri</name>
    <dbReference type="NCBI Taxonomy" id="1777"/>
    <lineage>
        <taxon>Bacteria</taxon>
        <taxon>Bacillati</taxon>
        <taxon>Actinomycetota</taxon>
        <taxon>Actinomycetes</taxon>
        <taxon>Mycobacteriales</taxon>
        <taxon>Mycobacteriaceae</taxon>
        <taxon>Mycobacterium</taxon>
    </lineage>
</organism>
<proteinExistence type="inferred from homology"/>
<comment type="similarity">
    <text evidence="5 14">Belongs to the aconitase/IPM isomerase family.</text>
</comment>
<dbReference type="EMBL" id="LQOX01000119">
    <property type="protein sequence ID" value="ORV65857.1"/>
    <property type="molecule type" value="Genomic_DNA"/>
</dbReference>
<keyword evidence="12 14" id="KW-0456">Lyase</keyword>
<dbReference type="PROSITE" id="PS00450">
    <property type="entry name" value="ACONITASE_1"/>
    <property type="match status" value="1"/>
</dbReference>
<keyword evidence="11 14" id="KW-0411">Iron-sulfur</keyword>
<comment type="catalytic activity">
    <reaction evidence="1">
        <text>(2S,3R)-3-hydroxybutane-1,2,3-tricarboxylate = 2-methyl-cis-aconitate + H2O</text>
        <dbReference type="Rhea" id="RHEA:17941"/>
        <dbReference type="ChEBI" id="CHEBI:15377"/>
        <dbReference type="ChEBI" id="CHEBI:57429"/>
        <dbReference type="ChEBI" id="CHEBI:57872"/>
        <dbReference type="EC" id="4.2.1.99"/>
    </reaction>
</comment>
<dbReference type="GO" id="GO:0006099">
    <property type="term" value="P:tricarboxylic acid cycle"/>
    <property type="evidence" value="ECO:0007669"/>
    <property type="project" value="UniProtKB-UniPathway"/>
</dbReference>
<dbReference type="CDD" id="cd01586">
    <property type="entry name" value="AcnA_IRP"/>
    <property type="match status" value="1"/>
</dbReference>
<dbReference type="UniPathway" id="UPA00946"/>
<evidence type="ECO:0000256" key="7">
    <source>
        <dbReference type="ARBA" id="ARBA00022532"/>
    </source>
</evidence>
<dbReference type="InterPro" id="IPR036008">
    <property type="entry name" value="Aconitase_4Fe-4S_dom"/>
</dbReference>
<dbReference type="UniPathway" id="UPA00223">
    <property type="reaction ID" value="UER00718"/>
</dbReference>
<dbReference type="NCBIfam" id="NF006757">
    <property type="entry name" value="PRK09277.1"/>
    <property type="match status" value="1"/>
</dbReference>
<gene>
    <name evidence="17" type="primary">acnA</name>
    <name evidence="17" type="ORF">AWC07_12415</name>
</gene>
<dbReference type="AlphaFoldDB" id="A0A1X1V9W5"/>